<accession>A0ACC2JZQ1</accession>
<proteinExistence type="predicted"/>
<gene>
    <name evidence="1" type="ORF">O1611_g878</name>
</gene>
<protein>
    <submittedName>
        <fullName evidence="1">Uncharacterized protein</fullName>
    </submittedName>
</protein>
<dbReference type="Proteomes" id="UP001153332">
    <property type="component" value="Unassembled WGS sequence"/>
</dbReference>
<comment type="caution">
    <text evidence="1">The sequence shown here is derived from an EMBL/GenBank/DDBJ whole genome shotgun (WGS) entry which is preliminary data.</text>
</comment>
<name>A0ACC2JZQ1_9PEZI</name>
<organism evidence="1 2">
    <name type="scientific">Lasiodiplodia mahajangana</name>
    <dbReference type="NCBI Taxonomy" id="1108764"/>
    <lineage>
        <taxon>Eukaryota</taxon>
        <taxon>Fungi</taxon>
        <taxon>Dikarya</taxon>
        <taxon>Ascomycota</taxon>
        <taxon>Pezizomycotina</taxon>
        <taxon>Dothideomycetes</taxon>
        <taxon>Dothideomycetes incertae sedis</taxon>
        <taxon>Botryosphaeriales</taxon>
        <taxon>Botryosphaeriaceae</taxon>
        <taxon>Lasiodiplodia</taxon>
    </lineage>
</organism>
<reference evidence="1" key="1">
    <citation type="submission" date="2022-12" db="EMBL/GenBank/DDBJ databases">
        <title>Genome Sequence of Lasiodiplodia mahajangana.</title>
        <authorList>
            <person name="Buettner E."/>
        </authorList>
    </citation>
    <scope>NUCLEOTIDE SEQUENCE</scope>
    <source>
        <strain evidence="1">VT137</strain>
    </source>
</reference>
<dbReference type="EMBL" id="JAPUUL010000089">
    <property type="protein sequence ID" value="KAJ8132748.1"/>
    <property type="molecule type" value="Genomic_DNA"/>
</dbReference>
<evidence type="ECO:0000313" key="1">
    <source>
        <dbReference type="EMBL" id="KAJ8132748.1"/>
    </source>
</evidence>
<sequence>MGSTTSGTNYSEPEYAKSQDRAKVPFYTVDIASRLVPETQDLLERYSNVPRDQQVEHVHSIRDKAWEVRAYPCIGLGVWLTPQLRRLPAYESIMARVKNGASLMDVGTFIGHDLRRLAYDGAPSEKLIGVDIVNFSELSYELFRDRDRFHGRFIEADFLSSSPELLALKGQIDIVVVSQLLHQWDWENQVKALETLITFTKPAPGSSIVGNQIGNAVAQSVDVKGLPSVTIWRHNQESLAKMFEVAGKATGSQWETQAWLRSGSEMGWDDKDVTWMEPGEDETWRLELDVTPPQGHIDEENLHL</sequence>
<evidence type="ECO:0000313" key="2">
    <source>
        <dbReference type="Proteomes" id="UP001153332"/>
    </source>
</evidence>
<keyword evidence="2" id="KW-1185">Reference proteome</keyword>